<feature type="region of interest" description="Disordered" evidence="1">
    <location>
        <begin position="88"/>
        <end position="171"/>
    </location>
</feature>
<dbReference type="EMBL" id="JAHHGZ010000011">
    <property type="protein sequence ID" value="MBW4668231.1"/>
    <property type="molecule type" value="Genomic_DNA"/>
</dbReference>
<feature type="compositionally biased region" description="Polar residues" evidence="1">
    <location>
        <begin position="95"/>
        <end position="107"/>
    </location>
</feature>
<feature type="compositionally biased region" description="Polar residues" evidence="1">
    <location>
        <begin position="862"/>
        <end position="884"/>
    </location>
</feature>
<comment type="caution">
    <text evidence="2">The sequence shown here is derived from an EMBL/GenBank/DDBJ whole genome shotgun (WGS) entry which is preliminary data.</text>
</comment>
<feature type="region of interest" description="Disordered" evidence="1">
    <location>
        <begin position="549"/>
        <end position="568"/>
    </location>
</feature>
<feature type="region of interest" description="Disordered" evidence="1">
    <location>
        <begin position="585"/>
        <end position="609"/>
    </location>
</feature>
<evidence type="ECO:0000313" key="3">
    <source>
        <dbReference type="Proteomes" id="UP000729701"/>
    </source>
</evidence>
<reference evidence="2" key="1">
    <citation type="submission" date="2021-05" db="EMBL/GenBank/DDBJ databases">
        <authorList>
            <person name="Pietrasiak N."/>
            <person name="Ward R."/>
            <person name="Stajich J.E."/>
            <person name="Kurbessoian T."/>
        </authorList>
    </citation>
    <scope>NUCLEOTIDE SEQUENCE</scope>
    <source>
        <strain evidence="2">GSE-NOS-MK-12-04C</strain>
    </source>
</reference>
<feature type="compositionally biased region" description="Polar residues" evidence="1">
    <location>
        <begin position="1"/>
        <end position="22"/>
    </location>
</feature>
<reference evidence="2" key="2">
    <citation type="journal article" date="2022" name="Microbiol. Resour. Announc.">
        <title>Metagenome Sequencing to Explore Phylogenomics of Terrestrial Cyanobacteria.</title>
        <authorList>
            <person name="Ward R.D."/>
            <person name="Stajich J.E."/>
            <person name="Johansen J.R."/>
            <person name="Huntemann M."/>
            <person name="Clum A."/>
            <person name="Foster B."/>
            <person name="Foster B."/>
            <person name="Roux S."/>
            <person name="Palaniappan K."/>
            <person name="Varghese N."/>
            <person name="Mukherjee S."/>
            <person name="Reddy T.B.K."/>
            <person name="Daum C."/>
            <person name="Copeland A."/>
            <person name="Chen I.A."/>
            <person name="Ivanova N.N."/>
            <person name="Kyrpides N.C."/>
            <person name="Shapiro N."/>
            <person name="Eloe-Fadrosh E.A."/>
            <person name="Pietrasiak N."/>
        </authorList>
    </citation>
    <scope>NUCLEOTIDE SEQUENCE</scope>
    <source>
        <strain evidence="2">GSE-NOS-MK-12-04C</strain>
    </source>
</reference>
<evidence type="ECO:0000313" key="2">
    <source>
        <dbReference type="EMBL" id="MBW4668231.1"/>
    </source>
</evidence>
<organism evidence="2 3">
    <name type="scientific">Cyanomargarita calcarea GSE-NOS-MK-12-04C</name>
    <dbReference type="NCBI Taxonomy" id="2839659"/>
    <lineage>
        <taxon>Bacteria</taxon>
        <taxon>Bacillati</taxon>
        <taxon>Cyanobacteriota</taxon>
        <taxon>Cyanophyceae</taxon>
        <taxon>Nostocales</taxon>
        <taxon>Cyanomargaritaceae</taxon>
        <taxon>Cyanomargarita</taxon>
    </lineage>
</organism>
<feature type="compositionally biased region" description="Low complexity" evidence="1">
    <location>
        <begin position="448"/>
        <end position="459"/>
    </location>
</feature>
<gene>
    <name evidence="2" type="ORF">KME60_12605</name>
</gene>
<feature type="compositionally biased region" description="Low complexity" evidence="1">
    <location>
        <begin position="123"/>
        <end position="139"/>
    </location>
</feature>
<feature type="region of interest" description="Disordered" evidence="1">
    <location>
        <begin position="1"/>
        <end position="29"/>
    </location>
</feature>
<protein>
    <submittedName>
        <fullName evidence="2">Uncharacterized protein</fullName>
    </submittedName>
</protein>
<dbReference type="Proteomes" id="UP000729701">
    <property type="component" value="Unassembled WGS sequence"/>
</dbReference>
<accession>A0A951UT87</accession>
<evidence type="ECO:0000256" key="1">
    <source>
        <dbReference type="SAM" id="MobiDB-lite"/>
    </source>
</evidence>
<name>A0A951UT87_9CYAN</name>
<feature type="region of interest" description="Disordered" evidence="1">
    <location>
        <begin position="848"/>
        <end position="890"/>
    </location>
</feature>
<dbReference type="AlphaFoldDB" id="A0A951UT87"/>
<sequence>MAESSQQPATQTNDTLPSSTHIQRFEHRRTEPCGIVDVRPLQSRFTRVPEWIVQRSAVLDGILKRYSSQNNTSAEEADLVLVAPSQSVPRDDTLNLPSATQTTTASSVPIARASRAELTTNFSPTPTESSPVSSKVVKSYPLEKKGVGGVIKDTGTSSPTTPSPPSGQFRVSRKAIPLPKIQESTSSQTESGSLLSANTQANYTVVSAKKDLGEGKSEDEDEASSITYSSIDASNHPLAEEITPISHQSQNPEPSLIFPKRLSQNSTNYSENFASSSQLGIESFSNNQKSIQTNFYQSIFAREITTQPEISQILAKSLILPKRLSPSTKNLENFGDLSELSRGNIFSNQNSIQTDFYQPNISQSIRNQPTLAREIANQPEISQISIPSLILPKRLQQPATSDSTPITFESDIEGLVKSSSQRNFTQPQSSMIGKEILKFPPQQSAKSLILPKPLSPSSKNLEKSSDSSQLSTTNIFSNQNSIQTDIYQSTRNQPTLAREIITKPEISQISPPSLILPKRLQQIPSTSSTPVTFEGDIERSVKSYSQRNFTQPNLAPSSRNNTQPQSSMMGKEILKFPPQQSAKSLILPKPLSPSTKNLEKSGDSSQISTGKIFSNQKSIQTNFYQSTRNQPTLAREIITKPEISQTATQSLILPKRLQQESSPTADSTYVLLQGRVERPSISGNLTQPNIAQTPINKTQHLPPIVGEIPSINQLLQSQKSLILPKSFSQEATKNYEKYSSSSQLRIDNSFQIQTDKPKTINQPILAREIATKPKISQISTQYLILPKRFQQETSQNYGISHVSLQDGIKQSSKQENSTQQNIAKVSTKTAQNQLPIVGEIASRLHEFPQPEPSLILPKRLSEASTRNAESSGRSRNLPTSTLQQKVGRESSLKTSVVASAQSVGPLQAIASEIPSTENSLEQQNMVWRKNVSTASSEDLFPHVSNSNHQAGMPLAINSVRGGQYIDDRKISTTSSPNSIATTEVNNARQTTTATPAQTNAQTNEINVAQIAEQVSRILHRNLSIERERRGMNLWY</sequence>
<proteinExistence type="predicted"/>
<feature type="region of interest" description="Disordered" evidence="1">
    <location>
        <begin position="448"/>
        <end position="472"/>
    </location>
</feature>